<evidence type="ECO:0000313" key="8">
    <source>
        <dbReference type="Proteomes" id="UP000655410"/>
    </source>
</evidence>
<evidence type="ECO:0000256" key="3">
    <source>
        <dbReference type="ARBA" id="ARBA00022989"/>
    </source>
</evidence>
<dbReference type="InterPro" id="IPR036259">
    <property type="entry name" value="MFS_trans_sf"/>
</dbReference>
<organism evidence="7 8">
    <name type="scientific">Nocardioides phosphati</name>
    <dbReference type="NCBI Taxonomy" id="1867775"/>
    <lineage>
        <taxon>Bacteria</taxon>
        <taxon>Bacillati</taxon>
        <taxon>Actinomycetota</taxon>
        <taxon>Actinomycetes</taxon>
        <taxon>Propionibacteriales</taxon>
        <taxon>Nocardioidaceae</taxon>
        <taxon>Nocardioides</taxon>
    </lineage>
</organism>
<feature type="transmembrane region" description="Helical" evidence="5">
    <location>
        <begin position="343"/>
        <end position="361"/>
    </location>
</feature>
<evidence type="ECO:0000256" key="1">
    <source>
        <dbReference type="ARBA" id="ARBA00004651"/>
    </source>
</evidence>
<reference evidence="8" key="1">
    <citation type="journal article" date="2019" name="Int. J. Syst. Evol. Microbiol.">
        <title>The Global Catalogue of Microorganisms (GCM) 10K type strain sequencing project: providing services to taxonomists for standard genome sequencing and annotation.</title>
        <authorList>
            <consortium name="The Broad Institute Genomics Platform"/>
            <consortium name="The Broad Institute Genome Sequencing Center for Infectious Disease"/>
            <person name="Wu L."/>
            <person name="Ma J."/>
        </authorList>
    </citation>
    <scope>NUCLEOTIDE SEQUENCE [LARGE SCALE GENOMIC DNA]</scope>
    <source>
        <strain evidence="8">CGMCC 4.7371</strain>
    </source>
</reference>
<dbReference type="Gene3D" id="1.20.1250.20">
    <property type="entry name" value="MFS general substrate transporter like domains"/>
    <property type="match status" value="2"/>
</dbReference>
<accession>A0ABQ2N8C0</accession>
<feature type="transmembrane region" description="Helical" evidence="5">
    <location>
        <begin position="402"/>
        <end position="424"/>
    </location>
</feature>
<feature type="transmembrane region" description="Helical" evidence="5">
    <location>
        <begin position="141"/>
        <end position="159"/>
    </location>
</feature>
<dbReference type="PANTHER" id="PTHR10924:SF6">
    <property type="entry name" value="SOLUTE CARRIER FAMILY 49 MEMBER A3"/>
    <property type="match status" value="1"/>
</dbReference>
<dbReference type="Pfam" id="PF07690">
    <property type="entry name" value="MFS_1"/>
    <property type="match status" value="1"/>
</dbReference>
<keyword evidence="8" id="KW-1185">Reference proteome</keyword>
<dbReference type="RefSeq" id="WP_229662601.1">
    <property type="nucleotide sequence ID" value="NZ_BMNI01000001.1"/>
</dbReference>
<feature type="transmembrane region" description="Helical" evidence="5">
    <location>
        <begin position="74"/>
        <end position="91"/>
    </location>
</feature>
<dbReference type="SUPFAM" id="SSF103473">
    <property type="entry name" value="MFS general substrate transporter"/>
    <property type="match status" value="1"/>
</dbReference>
<dbReference type="InterPro" id="IPR049680">
    <property type="entry name" value="FLVCR1-2_SLC49-like"/>
</dbReference>
<feature type="transmembrane region" description="Helical" evidence="5">
    <location>
        <begin position="367"/>
        <end position="390"/>
    </location>
</feature>
<feature type="transmembrane region" description="Helical" evidence="5">
    <location>
        <begin position="430"/>
        <end position="449"/>
    </location>
</feature>
<dbReference type="InterPro" id="IPR011701">
    <property type="entry name" value="MFS"/>
</dbReference>
<feature type="domain" description="Major facilitator superfamily (MFS) profile" evidence="6">
    <location>
        <begin position="74"/>
        <end position="454"/>
    </location>
</feature>
<feature type="transmembrane region" description="Helical" evidence="5">
    <location>
        <begin position="282"/>
        <end position="302"/>
    </location>
</feature>
<feature type="transmembrane region" description="Helical" evidence="5">
    <location>
        <begin position="111"/>
        <end position="134"/>
    </location>
</feature>
<feature type="transmembrane region" description="Helical" evidence="5">
    <location>
        <begin position="314"/>
        <end position="336"/>
    </location>
</feature>
<evidence type="ECO:0000259" key="6">
    <source>
        <dbReference type="PROSITE" id="PS50850"/>
    </source>
</evidence>
<dbReference type="PANTHER" id="PTHR10924">
    <property type="entry name" value="MAJOR FACILITATOR SUPERFAMILY PROTEIN-RELATED"/>
    <property type="match status" value="1"/>
</dbReference>
<feature type="transmembrane region" description="Helical" evidence="5">
    <location>
        <begin position="198"/>
        <end position="218"/>
    </location>
</feature>
<evidence type="ECO:0000313" key="7">
    <source>
        <dbReference type="EMBL" id="GGO86164.1"/>
    </source>
</evidence>
<dbReference type="EMBL" id="BMNI01000001">
    <property type="protein sequence ID" value="GGO86164.1"/>
    <property type="molecule type" value="Genomic_DNA"/>
</dbReference>
<feature type="transmembrane region" description="Helical" evidence="5">
    <location>
        <begin position="12"/>
        <end position="28"/>
    </location>
</feature>
<sequence length="463" mass="48158">MLREPTIPPRTSGAVAAAGAGAVATVVIRRSAQRRNESFGLEAPRRRPAPTAPVRLVEEISPSAKPEQPARSRWSVILAYGVLAAATQALLVNYAPVTGDAAHHFGVSITAIGWLSSVFPLVYVVLAIPAGLVLDRFFRPALVLGVLLTAGGAFLRLVADDYTWALAGQCVAAAGQPFILNAITGLAVVYLAEKDRTAGIAIASSATFAGMVVGYLLGAALPGEDHIRTLTMITAMIAMDAGFCFLGALHFVRPLAGVDSIPSENGLRALRSAFGNRHLRRLCAVVTIPMGTFIALATYAPALLEPAGVSETSAGLILAFTMIAGVIGCGIVPVWAEKHRREFPLMGAGIVITAGACLHLAMIPSTLMAYVMLIGVGFVLLPALPIVLALTEQHAPDAEGTAAGLIWLAGNLGGVVIATIVGLLVTRPSLAFVTLAGVTMLAMPALRWFKRLEDAEPAHHAGS</sequence>
<gene>
    <name evidence="7" type="ORF">GCM10011584_07850</name>
</gene>
<comment type="subcellular location">
    <subcellularLocation>
        <location evidence="1">Cell membrane</location>
        <topology evidence="1">Multi-pass membrane protein</topology>
    </subcellularLocation>
</comment>
<keyword evidence="2 5" id="KW-0812">Transmembrane</keyword>
<proteinExistence type="predicted"/>
<evidence type="ECO:0000256" key="2">
    <source>
        <dbReference type="ARBA" id="ARBA00022692"/>
    </source>
</evidence>
<dbReference type="PROSITE" id="PS50850">
    <property type="entry name" value="MFS"/>
    <property type="match status" value="1"/>
</dbReference>
<dbReference type="Proteomes" id="UP000655410">
    <property type="component" value="Unassembled WGS sequence"/>
</dbReference>
<evidence type="ECO:0000256" key="4">
    <source>
        <dbReference type="ARBA" id="ARBA00023136"/>
    </source>
</evidence>
<name>A0ABQ2N8C0_9ACTN</name>
<comment type="caution">
    <text evidence="7">The sequence shown here is derived from an EMBL/GenBank/DDBJ whole genome shotgun (WGS) entry which is preliminary data.</text>
</comment>
<keyword evidence="4 5" id="KW-0472">Membrane</keyword>
<feature type="transmembrane region" description="Helical" evidence="5">
    <location>
        <begin position="165"/>
        <end position="191"/>
    </location>
</feature>
<protein>
    <submittedName>
        <fullName evidence="7">MFS transporter</fullName>
    </submittedName>
</protein>
<dbReference type="InterPro" id="IPR020846">
    <property type="entry name" value="MFS_dom"/>
</dbReference>
<feature type="transmembrane region" description="Helical" evidence="5">
    <location>
        <begin position="230"/>
        <end position="252"/>
    </location>
</feature>
<keyword evidence="3 5" id="KW-1133">Transmembrane helix</keyword>
<evidence type="ECO:0000256" key="5">
    <source>
        <dbReference type="SAM" id="Phobius"/>
    </source>
</evidence>